<dbReference type="InterPro" id="IPR051590">
    <property type="entry name" value="Replication_Regulatory_Kinase"/>
</dbReference>
<dbReference type="InterPro" id="IPR036420">
    <property type="entry name" value="BRCT_dom_sf"/>
</dbReference>
<dbReference type="CDD" id="cd00027">
    <property type="entry name" value="BRCT"/>
    <property type="match status" value="1"/>
</dbReference>
<dbReference type="Gene3D" id="3.40.50.10190">
    <property type="entry name" value="BRCT domain"/>
    <property type="match status" value="1"/>
</dbReference>
<gene>
    <name evidence="8" type="primary">him1</name>
    <name evidence="8" type="ORF">A0H81_11914</name>
</gene>
<dbReference type="GO" id="GO:1901987">
    <property type="term" value="P:regulation of cell cycle phase transition"/>
    <property type="evidence" value="ECO:0007669"/>
    <property type="project" value="TreeGrafter"/>
</dbReference>
<dbReference type="FunFam" id="6.10.250.3410:FF:000001">
    <property type="entry name" value="Protein DBF4 homolog A"/>
    <property type="match status" value="1"/>
</dbReference>
<dbReference type="SUPFAM" id="SSF52113">
    <property type="entry name" value="BRCT domain"/>
    <property type="match status" value="1"/>
</dbReference>
<comment type="caution">
    <text evidence="8">The sequence shown here is derived from an EMBL/GenBank/DDBJ whole genome shotgun (WGS) entry which is preliminary data.</text>
</comment>
<evidence type="ECO:0000313" key="8">
    <source>
        <dbReference type="EMBL" id="OBZ68327.1"/>
    </source>
</evidence>
<dbReference type="PROSITE" id="PS51265">
    <property type="entry name" value="ZF_DBF4"/>
    <property type="match status" value="1"/>
</dbReference>
<feature type="non-terminal residue" evidence="8">
    <location>
        <position position="595"/>
    </location>
</feature>
<dbReference type="InterPro" id="IPR006572">
    <property type="entry name" value="Znf_DBF"/>
</dbReference>
<dbReference type="PANTHER" id="PTHR15375">
    <property type="entry name" value="ACTIVATOR OF S-PHASE KINASE-RELATED"/>
    <property type="match status" value="1"/>
</dbReference>
<organism evidence="8 9">
    <name type="scientific">Grifola frondosa</name>
    <name type="common">Maitake</name>
    <name type="synonym">Polyporus frondosus</name>
    <dbReference type="NCBI Taxonomy" id="5627"/>
    <lineage>
        <taxon>Eukaryota</taxon>
        <taxon>Fungi</taxon>
        <taxon>Dikarya</taxon>
        <taxon>Basidiomycota</taxon>
        <taxon>Agaricomycotina</taxon>
        <taxon>Agaricomycetes</taxon>
        <taxon>Polyporales</taxon>
        <taxon>Grifolaceae</taxon>
        <taxon>Grifola</taxon>
    </lineage>
</organism>
<accession>A0A1C7LW80</accession>
<dbReference type="Gene3D" id="6.10.250.3410">
    <property type="entry name" value="DBF zinc finger"/>
    <property type="match status" value="1"/>
</dbReference>
<dbReference type="OMA" id="GMKIWAI"/>
<dbReference type="OrthoDB" id="21380at2759"/>
<evidence type="ECO:0000256" key="4">
    <source>
        <dbReference type="PROSITE-ProRule" id="PRU00600"/>
    </source>
</evidence>
<dbReference type="STRING" id="5627.A0A1C7LW80"/>
<evidence type="ECO:0000256" key="1">
    <source>
        <dbReference type="ARBA" id="ARBA00022723"/>
    </source>
</evidence>
<evidence type="ECO:0000256" key="5">
    <source>
        <dbReference type="SAM" id="Coils"/>
    </source>
</evidence>
<dbReference type="PANTHER" id="PTHR15375:SF26">
    <property type="entry name" value="PROTEIN CHIFFON"/>
    <property type="match status" value="1"/>
</dbReference>
<dbReference type="Pfam" id="PF07535">
    <property type="entry name" value="zf-DBF"/>
    <property type="match status" value="1"/>
</dbReference>
<dbReference type="AlphaFoldDB" id="A0A1C7LW80"/>
<protein>
    <submittedName>
        <fullName evidence="8">Hsk1-interacting molecule 1</fullName>
    </submittedName>
</protein>
<feature type="region of interest" description="Disordered" evidence="6">
    <location>
        <begin position="1"/>
        <end position="66"/>
    </location>
</feature>
<proteinExistence type="predicted"/>
<dbReference type="EMBL" id="LUGG01000022">
    <property type="protein sequence ID" value="OBZ68327.1"/>
    <property type="molecule type" value="Genomic_DNA"/>
</dbReference>
<dbReference type="Proteomes" id="UP000092993">
    <property type="component" value="Unassembled WGS sequence"/>
</dbReference>
<dbReference type="SMART" id="SM00586">
    <property type="entry name" value="ZnF_DBF"/>
    <property type="match status" value="1"/>
</dbReference>
<evidence type="ECO:0000256" key="2">
    <source>
        <dbReference type="ARBA" id="ARBA00022771"/>
    </source>
</evidence>
<dbReference type="GO" id="GO:0043539">
    <property type="term" value="F:protein serine/threonine kinase activator activity"/>
    <property type="evidence" value="ECO:0007669"/>
    <property type="project" value="TreeGrafter"/>
</dbReference>
<dbReference type="GO" id="GO:0010571">
    <property type="term" value="P:positive regulation of nuclear cell cycle DNA replication"/>
    <property type="evidence" value="ECO:0007669"/>
    <property type="project" value="TreeGrafter"/>
</dbReference>
<evidence type="ECO:0000259" key="7">
    <source>
        <dbReference type="PROSITE" id="PS51265"/>
    </source>
</evidence>
<keyword evidence="9" id="KW-1185">Reference proteome</keyword>
<dbReference type="GO" id="GO:0031431">
    <property type="term" value="C:Dbf4-dependent protein kinase complex"/>
    <property type="evidence" value="ECO:0007669"/>
    <property type="project" value="TreeGrafter"/>
</dbReference>
<dbReference type="GO" id="GO:0008270">
    <property type="term" value="F:zinc ion binding"/>
    <property type="evidence" value="ECO:0007669"/>
    <property type="project" value="UniProtKB-KW"/>
</dbReference>
<evidence type="ECO:0000313" key="9">
    <source>
        <dbReference type="Proteomes" id="UP000092993"/>
    </source>
</evidence>
<keyword evidence="5" id="KW-0175">Coiled coil</keyword>
<reference evidence="8 9" key="1">
    <citation type="submission" date="2016-03" db="EMBL/GenBank/DDBJ databases">
        <title>Whole genome sequencing of Grifola frondosa 9006-11.</title>
        <authorList>
            <person name="Min B."/>
            <person name="Park H."/>
            <person name="Kim J.-G."/>
            <person name="Cho H."/>
            <person name="Oh Y.-L."/>
            <person name="Kong W.-S."/>
            <person name="Choi I.-G."/>
        </authorList>
    </citation>
    <scope>NUCLEOTIDE SEQUENCE [LARGE SCALE GENOMIC DNA]</scope>
    <source>
        <strain evidence="8 9">9006-11</strain>
    </source>
</reference>
<evidence type="ECO:0000256" key="6">
    <source>
        <dbReference type="SAM" id="MobiDB-lite"/>
    </source>
</evidence>
<keyword evidence="3" id="KW-0862">Zinc</keyword>
<evidence type="ECO:0000256" key="3">
    <source>
        <dbReference type="ARBA" id="ARBA00022833"/>
    </source>
</evidence>
<dbReference type="GO" id="GO:0003676">
    <property type="term" value="F:nucleic acid binding"/>
    <property type="evidence" value="ECO:0007669"/>
    <property type="project" value="InterPro"/>
</dbReference>
<sequence>RIIPPYLSAPHQTTLRRTPGSKRPHSPDPAVDERLPQSAKRLKSNPAPTMSREELRKERGRKRAEREEEFRIKYSRAFPNWTFYFDMDTANPEVAALRTKLEKRVSQMGAHVEDFFSKDITHLITLLEDADKENISKKPSVNPSGVLGSPIRLKGRASNSGVPADHLVKKAIAFNMKVWSASKLTNVLDRCQVPATTTTAPPAPATTLAKERSLTRLLESERLHGTTERDPTQRRHDYAYFSKGTYFVLVEDMKQELATISALEYPVVKGRDGKEKGPWPVLYCHPLARGPFIEYDEVEERRRDKAERAEKEREAELRRRKAKLRQQEERRLARVRMHAKQHDLRRSVSMNNLHRRATFPGAGPEGFVDLDADFGDADTMESANASGYLASGAYMAASGNSVSITSATGTTSTVGSQPFRSLQLPTGLRERLQQQVVTSRKFSTNSAVEDKENRMGPPLLIPERTRLLRKSRSTNTLRLPRREEGAKPGYCESCRQKFEDFQEHVNGRRHQKFAANNVNFAQLDYILSRVRRRTLAEVAEEEKLRESARIQDSMQQPDELDLFLQSSEDNMMLPAHDAAVSEDVQWDEWVDADGM</sequence>
<feature type="coiled-coil region" evidence="5">
    <location>
        <begin position="295"/>
        <end position="330"/>
    </location>
</feature>
<dbReference type="Pfam" id="PF08630">
    <property type="entry name" value="Dfp1_Him1_M"/>
    <property type="match status" value="1"/>
</dbReference>
<feature type="non-terminal residue" evidence="8">
    <location>
        <position position="1"/>
    </location>
</feature>
<keyword evidence="1" id="KW-0479">Metal-binding</keyword>
<dbReference type="InterPro" id="IPR013939">
    <property type="entry name" value="Regulatory_Dfp1/Him1"/>
</dbReference>
<dbReference type="InterPro" id="IPR038545">
    <property type="entry name" value="Znf_DBF_sf"/>
</dbReference>
<feature type="domain" description="DBF4-type" evidence="7">
    <location>
        <begin position="484"/>
        <end position="533"/>
    </location>
</feature>
<keyword evidence="2 4" id="KW-0863">Zinc-finger</keyword>
<name>A0A1C7LW80_GRIFR</name>